<dbReference type="InterPro" id="IPR028973">
    <property type="entry name" value="PhnB-like"/>
</dbReference>
<accession>A0ABP2YUA6</accession>
<sequence length="147" mass="16716">MTQLYPYLAFNNTKEALKYYEEVFGATDIQRLAVDPSQAENFGVSEEEADNKTMHSEFTIAGVTLYASDAFGKDVQINEGISLLIDYDINDEADAKRVEALYDKVKDDESVHVDMPLAEQFWGGKMGSFTDKYNVRWMLHGQDHSKQ</sequence>
<dbReference type="Pfam" id="PF06983">
    <property type="entry name" value="3-dmu-9_3-mt"/>
    <property type="match status" value="1"/>
</dbReference>
<evidence type="ECO:0000313" key="2">
    <source>
        <dbReference type="EMBL" id="ERS93332.1"/>
    </source>
</evidence>
<dbReference type="EMBL" id="AXDY01000006">
    <property type="protein sequence ID" value="ERS93332.1"/>
    <property type="molecule type" value="Genomic_DNA"/>
</dbReference>
<evidence type="ECO:0000313" key="3">
    <source>
        <dbReference type="Proteomes" id="UP000017131"/>
    </source>
</evidence>
<keyword evidence="3" id="KW-1185">Reference proteome</keyword>
<dbReference type="Proteomes" id="UP000017131">
    <property type="component" value="Unassembled WGS sequence"/>
</dbReference>
<reference evidence="2 3" key="1">
    <citation type="journal article" date="2013" name="Genome Announc.">
        <title>Draft Genome Sequence of Staphylococcus simulans UMC-CNS-990, Isolated from a Case of Chronic Bovine Mastitis.</title>
        <authorList>
            <person name="Calcutt M.J."/>
            <person name="Foecking M.F."/>
            <person name="Hsieh H.Y."/>
            <person name="Perry J."/>
            <person name="Stewart G.C."/>
            <person name="Middleton J.R."/>
        </authorList>
    </citation>
    <scope>NUCLEOTIDE SEQUENCE [LARGE SCALE GENOMIC DNA]</scope>
    <source>
        <strain evidence="2 3">UMC-CNS-990</strain>
    </source>
</reference>
<gene>
    <name evidence="2" type="ORF">SSIM_08590</name>
</gene>
<organism evidence="2 3">
    <name type="scientific">Staphylococcus simulans UMC-CNS-990</name>
    <dbReference type="NCBI Taxonomy" id="1405498"/>
    <lineage>
        <taxon>Bacteria</taxon>
        <taxon>Bacillati</taxon>
        <taxon>Bacillota</taxon>
        <taxon>Bacilli</taxon>
        <taxon>Bacillales</taxon>
        <taxon>Staphylococcaceae</taxon>
        <taxon>Staphylococcus</taxon>
    </lineage>
</organism>
<proteinExistence type="predicted"/>
<dbReference type="InterPro" id="IPR029068">
    <property type="entry name" value="Glyas_Bleomycin-R_OHBP_Dase"/>
</dbReference>
<feature type="domain" description="PhnB-like" evidence="1">
    <location>
        <begin position="5"/>
        <end position="138"/>
    </location>
</feature>
<protein>
    <submittedName>
        <fullName evidence="2">3-demethylubiquinone-9 3-methyltransferase</fullName>
    </submittedName>
</protein>
<comment type="caution">
    <text evidence="2">The sequence shown here is derived from an EMBL/GenBank/DDBJ whole genome shotgun (WGS) entry which is preliminary data.</text>
</comment>
<name>A0ABP2YUA6_STASI</name>
<dbReference type="GeneID" id="77331945"/>
<dbReference type="RefSeq" id="WP_023015783.1">
    <property type="nucleotide sequence ID" value="NZ_AXDY01000006.1"/>
</dbReference>
<evidence type="ECO:0000259" key="1">
    <source>
        <dbReference type="Pfam" id="PF06983"/>
    </source>
</evidence>
<dbReference type="PANTHER" id="PTHR33990">
    <property type="entry name" value="PROTEIN YJDN-RELATED"/>
    <property type="match status" value="1"/>
</dbReference>
<dbReference type="CDD" id="cd06588">
    <property type="entry name" value="PhnB_like"/>
    <property type="match status" value="1"/>
</dbReference>
<dbReference type="SUPFAM" id="SSF54593">
    <property type="entry name" value="Glyoxalase/Bleomycin resistance protein/Dihydroxybiphenyl dioxygenase"/>
    <property type="match status" value="1"/>
</dbReference>
<dbReference type="PANTHER" id="PTHR33990:SF5">
    <property type="entry name" value="PHNB-LIKE DOMAIN-CONTAINING PROTEIN"/>
    <property type="match status" value="1"/>
</dbReference>
<dbReference type="Gene3D" id="3.10.180.10">
    <property type="entry name" value="2,3-Dihydroxybiphenyl 1,2-Dioxygenase, domain 1"/>
    <property type="match status" value="1"/>
</dbReference>